<name>A0A941GWM0_9CHRO</name>
<comment type="caution">
    <text evidence="4">The sequence shown here is derived from an EMBL/GenBank/DDBJ whole genome shotgun (WGS) entry which is preliminary data.</text>
</comment>
<dbReference type="PRINTS" id="PR00313">
    <property type="entry name" value="CABNDNGRPT"/>
</dbReference>
<dbReference type="InterPro" id="IPR011049">
    <property type="entry name" value="Serralysin-like_metalloprot_C"/>
</dbReference>
<dbReference type="InterPro" id="IPR050557">
    <property type="entry name" value="RTX_toxin/Mannuronan_C5-epim"/>
</dbReference>
<evidence type="ECO:0000313" key="4">
    <source>
        <dbReference type="EMBL" id="MBR8828036.1"/>
    </source>
</evidence>
<evidence type="ECO:0000256" key="2">
    <source>
        <dbReference type="ARBA" id="ARBA00022525"/>
    </source>
</evidence>
<dbReference type="PROSITE" id="PS00330">
    <property type="entry name" value="HEMOLYSIN_CALCIUM"/>
    <property type="match status" value="5"/>
</dbReference>
<dbReference type="GO" id="GO:0005509">
    <property type="term" value="F:calcium ion binding"/>
    <property type="evidence" value="ECO:0007669"/>
    <property type="project" value="InterPro"/>
</dbReference>
<dbReference type="PANTHER" id="PTHR38340">
    <property type="entry name" value="S-LAYER PROTEIN"/>
    <property type="match status" value="1"/>
</dbReference>
<feature type="region of interest" description="Disordered" evidence="3">
    <location>
        <begin position="1"/>
        <end position="21"/>
    </location>
</feature>
<dbReference type="AlphaFoldDB" id="A0A941GWM0"/>
<evidence type="ECO:0000256" key="1">
    <source>
        <dbReference type="ARBA" id="ARBA00004613"/>
    </source>
</evidence>
<dbReference type="InterPro" id="IPR018511">
    <property type="entry name" value="Hemolysin-typ_Ca-bd_CS"/>
</dbReference>
<dbReference type="Pfam" id="PF00353">
    <property type="entry name" value="HemolysinCabind"/>
    <property type="match status" value="5"/>
</dbReference>
<reference evidence="4" key="1">
    <citation type="submission" date="2021-02" db="EMBL/GenBank/DDBJ databases">
        <title>Metagenome analyses of Stigonema ocellatum DSM 106950, Chlorogloea purpurea SAG 13.99 and Gomphosphaeria aponina DSM 107014.</title>
        <authorList>
            <person name="Marter P."/>
            <person name="Huang S."/>
        </authorList>
    </citation>
    <scope>NUCLEOTIDE SEQUENCE</scope>
    <source>
        <strain evidence="4">JP213</strain>
    </source>
</reference>
<comment type="subcellular location">
    <subcellularLocation>
        <location evidence="1">Secreted</location>
    </subcellularLocation>
</comment>
<dbReference type="EMBL" id="JADQBC010000052">
    <property type="protein sequence ID" value="MBR8828036.1"/>
    <property type="molecule type" value="Genomic_DNA"/>
</dbReference>
<sequence length="360" mass="36706">MARLTGTENNDTLTGTAERDEIYGLAERDSLSGLEGNDLLDGGEGDDNNYKGYYFDYGTGETVYREEFGGLFGEAGNDSLVGGAGEDLLNGGKGNDTLNGGTENDFGTSYYYIGGGGGGVTLEGGLFGGAGNDSLMGEDGNDLLKGEAGDDTLIGGATDDNGYSSGSHWVSGGVTGGLYGGNGNDLLEGNSGSDLLKGAKGNDTLIGGTEGDRSYQTNYDSGWERYIGGLFGGAGDDLLDGGEGGDLLNGGSGKDTLTGGTGSDRFVFSSTADVDRITDFTSGEDLIEIIADGFGGGLTPGVLNADQFVIGTGAIDENDRFIYSGKNLFYDVDGLGGANQIKIAILDGTPTLLASDFTIF</sequence>
<dbReference type="Proteomes" id="UP000767446">
    <property type="component" value="Unassembled WGS sequence"/>
</dbReference>
<dbReference type="Gene3D" id="2.150.10.10">
    <property type="entry name" value="Serralysin-like metalloprotease, C-terminal"/>
    <property type="match status" value="4"/>
</dbReference>
<accession>A0A941GWM0</accession>
<organism evidence="4 5">
    <name type="scientific">Gomphosphaeria aponina SAG 52.96 = DSM 107014</name>
    <dbReference type="NCBI Taxonomy" id="1521640"/>
    <lineage>
        <taxon>Bacteria</taxon>
        <taxon>Bacillati</taxon>
        <taxon>Cyanobacteriota</taxon>
        <taxon>Cyanophyceae</taxon>
        <taxon>Oscillatoriophycideae</taxon>
        <taxon>Chroococcales</taxon>
        <taxon>Gomphosphaeriaceae</taxon>
        <taxon>Gomphosphaeria</taxon>
    </lineage>
</organism>
<evidence type="ECO:0000313" key="5">
    <source>
        <dbReference type="Proteomes" id="UP000767446"/>
    </source>
</evidence>
<dbReference type="PANTHER" id="PTHR38340:SF1">
    <property type="entry name" value="S-LAYER PROTEIN"/>
    <property type="match status" value="1"/>
</dbReference>
<gene>
    <name evidence="4" type="ORF">DSM107014_09075</name>
</gene>
<protein>
    <submittedName>
        <fullName evidence="4">Calcium-binding protein</fullName>
    </submittedName>
</protein>
<feature type="compositionally biased region" description="Polar residues" evidence="3">
    <location>
        <begin position="1"/>
        <end position="15"/>
    </location>
</feature>
<proteinExistence type="predicted"/>
<keyword evidence="2" id="KW-0964">Secreted</keyword>
<evidence type="ECO:0000256" key="3">
    <source>
        <dbReference type="SAM" id="MobiDB-lite"/>
    </source>
</evidence>
<dbReference type="GO" id="GO:0005576">
    <property type="term" value="C:extracellular region"/>
    <property type="evidence" value="ECO:0007669"/>
    <property type="project" value="UniProtKB-SubCell"/>
</dbReference>
<dbReference type="InterPro" id="IPR001343">
    <property type="entry name" value="Hemolysn_Ca-bd"/>
</dbReference>
<dbReference type="SUPFAM" id="SSF51120">
    <property type="entry name" value="beta-Roll"/>
    <property type="match status" value="3"/>
</dbReference>